<dbReference type="PANTHER" id="PTHR21180:SF32">
    <property type="entry name" value="ENDONUCLEASE_EXONUCLEASE_PHOSPHATASE FAMILY DOMAIN-CONTAINING PROTEIN 1"/>
    <property type="match status" value="1"/>
</dbReference>
<dbReference type="RefSeq" id="WP_344953826.1">
    <property type="nucleotide sequence ID" value="NZ_BAABCX010000001.1"/>
</dbReference>
<dbReference type="InterPro" id="IPR004509">
    <property type="entry name" value="Competence_ComEA_HhH"/>
</dbReference>
<proteinExistence type="predicted"/>
<dbReference type="SMART" id="SM00278">
    <property type="entry name" value="HhH1"/>
    <property type="match status" value="2"/>
</dbReference>
<protein>
    <recommendedName>
        <fullName evidence="2">Helix-hairpin-helix DNA-binding motif class 1 domain-containing protein</fullName>
    </recommendedName>
</protein>
<reference evidence="4" key="1">
    <citation type="journal article" date="2019" name="Int. J. Syst. Evol. Microbiol.">
        <title>The Global Catalogue of Microorganisms (GCM) 10K type strain sequencing project: providing services to taxonomists for standard genome sequencing and annotation.</title>
        <authorList>
            <consortium name="The Broad Institute Genomics Platform"/>
            <consortium name="The Broad Institute Genome Sequencing Center for Infectious Disease"/>
            <person name="Wu L."/>
            <person name="Ma J."/>
        </authorList>
    </citation>
    <scope>NUCLEOTIDE SEQUENCE [LARGE SCALE GENOMIC DNA]</scope>
    <source>
        <strain evidence="4">JCM 17110</strain>
    </source>
</reference>
<sequence length="98" mass="10335">MNKPLLTALLAGVLAVSSPVMSEESPTQSTKEVSITSININTADNEQLAMLSGIGSTKAAAIVQYRESNGPFVSIDDLVKVKGIGEATVEKNRHLLSH</sequence>
<dbReference type="EMBL" id="BAABCX010000001">
    <property type="protein sequence ID" value="GAA3526638.1"/>
    <property type="molecule type" value="Genomic_DNA"/>
</dbReference>
<feature type="domain" description="Helix-hairpin-helix DNA-binding motif class 1" evidence="2">
    <location>
        <begin position="76"/>
        <end position="95"/>
    </location>
</feature>
<keyword evidence="1" id="KW-0732">Signal</keyword>
<dbReference type="Pfam" id="PF12836">
    <property type="entry name" value="HHH_3"/>
    <property type="match status" value="1"/>
</dbReference>
<organism evidence="3 4">
    <name type="scientific">Zobellella aerophila</name>
    <dbReference type="NCBI Taxonomy" id="870480"/>
    <lineage>
        <taxon>Bacteria</taxon>
        <taxon>Pseudomonadati</taxon>
        <taxon>Pseudomonadota</taxon>
        <taxon>Gammaproteobacteria</taxon>
        <taxon>Aeromonadales</taxon>
        <taxon>Aeromonadaceae</taxon>
        <taxon>Zobellella</taxon>
    </lineage>
</organism>
<evidence type="ECO:0000256" key="1">
    <source>
        <dbReference type="SAM" id="SignalP"/>
    </source>
</evidence>
<evidence type="ECO:0000259" key="2">
    <source>
        <dbReference type="SMART" id="SM00278"/>
    </source>
</evidence>
<accession>A0ABP6V5M6</accession>
<evidence type="ECO:0000313" key="4">
    <source>
        <dbReference type="Proteomes" id="UP001500795"/>
    </source>
</evidence>
<feature type="domain" description="Helix-hairpin-helix DNA-binding motif class 1" evidence="2">
    <location>
        <begin position="46"/>
        <end position="65"/>
    </location>
</feature>
<dbReference type="InterPro" id="IPR051675">
    <property type="entry name" value="Endo/Exo/Phosphatase_dom_1"/>
</dbReference>
<dbReference type="PANTHER" id="PTHR21180">
    <property type="entry name" value="ENDONUCLEASE/EXONUCLEASE/PHOSPHATASE FAMILY DOMAIN-CONTAINING PROTEIN 1"/>
    <property type="match status" value="1"/>
</dbReference>
<comment type="caution">
    <text evidence="3">The sequence shown here is derived from an EMBL/GenBank/DDBJ whole genome shotgun (WGS) entry which is preliminary data.</text>
</comment>
<name>A0ABP6V5M6_9GAMM</name>
<gene>
    <name evidence="3" type="ORF">GCM10022394_02190</name>
</gene>
<keyword evidence="4" id="KW-1185">Reference proteome</keyword>
<evidence type="ECO:0000313" key="3">
    <source>
        <dbReference type="EMBL" id="GAA3526638.1"/>
    </source>
</evidence>
<feature type="chain" id="PRO_5046688681" description="Helix-hairpin-helix DNA-binding motif class 1 domain-containing protein" evidence="1">
    <location>
        <begin position="23"/>
        <end position="98"/>
    </location>
</feature>
<dbReference type="SUPFAM" id="SSF47781">
    <property type="entry name" value="RuvA domain 2-like"/>
    <property type="match status" value="1"/>
</dbReference>
<feature type="signal peptide" evidence="1">
    <location>
        <begin position="1"/>
        <end position="22"/>
    </location>
</feature>
<dbReference type="InterPro" id="IPR003583">
    <property type="entry name" value="Hlx-hairpin-Hlx_DNA-bd_motif"/>
</dbReference>
<dbReference type="InterPro" id="IPR010994">
    <property type="entry name" value="RuvA_2-like"/>
</dbReference>
<dbReference type="NCBIfam" id="TIGR00426">
    <property type="entry name" value="competence protein ComEA helix-hairpin-helix repeat region"/>
    <property type="match status" value="1"/>
</dbReference>
<dbReference type="Proteomes" id="UP001500795">
    <property type="component" value="Unassembled WGS sequence"/>
</dbReference>
<dbReference type="Gene3D" id="1.10.150.280">
    <property type="entry name" value="AF1531-like domain"/>
    <property type="match status" value="1"/>
</dbReference>